<name>A0A511AZM0_9PROT</name>
<dbReference type="CDD" id="cd20293">
    <property type="entry name" value="cupin_HutD_N"/>
    <property type="match status" value="1"/>
</dbReference>
<dbReference type="InterPro" id="IPR011051">
    <property type="entry name" value="RmlC_Cupin_sf"/>
</dbReference>
<dbReference type="Gene3D" id="2.60.120.10">
    <property type="entry name" value="Jelly Rolls"/>
    <property type="match status" value="1"/>
</dbReference>
<dbReference type="InterPro" id="IPR010282">
    <property type="entry name" value="Uncharacterised_HutD/Ves"/>
</dbReference>
<comment type="caution">
    <text evidence="1">The sequence shown here is derived from an EMBL/GenBank/DDBJ whole genome shotgun (WGS) entry which is preliminary data.</text>
</comment>
<proteinExistence type="predicted"/>
<gene>
    <name evidence="1" type="ORF">GWA01_13980</name>
</gene>
<dbReference type="SUPFAM" id="SSF51182">
    <property type="entry name" value="RmlC-like cupins"/>
    <property type="match status" value="1"/>
</dbReference>
<dbReference type="Proteomes" id="UP000321230">
    <property type="component" value="Unassembled WGS sequence"/>
</dbReference>
<dbReference type="RefSeq" id="WP_186819478.1">
    <property type="nucleotide sequence ID" value="NZ_BARC01000015.1"/>
</dbReference>
<dbReference type="PANTHER" id="PTHR37943">
    <property type="entry name" value="PROTEIN VES"/>
    <property type="match status" value="1"/>
</dbReference>
<sequence>MKPDPENDNLFPLSRGPQPVENLVAQAWKNGGGLTRVIVSGEEWRLSVAEITQDGAFSRFPGISRQIALLTGRGVRLRLSDGTEREVVRAGEILTFSGDLDVEAILVGGPVQVVNLMHPADRPWRMEAVRGGDASGFEVSAARAMVVARGCWVFEGASGQPRTCVAGAYLVLPEGSVGRLESAGDGLLYCVAPG</sequence>
<dbReference type="InterPro" id="IPR014710">
    <property type="entry name" value="RmlC-like_jellyroll"/>
</dbReference>
<evidence type="ECO:0000313" key="1">
    <source>
        <dbReference type="EMBL" id="GEK93628.1"/>
    </source>
</evidence>
<accession>A0A511AZM0</accession>
<dbReference type="PANTHER" id="PTHR37943:SF1">
    <property type="entry name" value="PROTEIN VES"/>
    <property type="match status" value="1"/>
</dbReference>
<organism evidence="1 2">
    <name type="scientific">Gluconobacter wancherniae NBRC 103581</name>
    <dbReference type="NCBI Taxonomy" id="656744"/>
    <lineage>
        <taxon>Bacteria</taxon>
        <taxon>Pseudomonadati</taxon>
        <taxon>Pseudomonadota</taxon>
        <taxon>Alphaproteobacteria</taxon>
        <taxon>Acetobacterales</taxon>
        <taxon>Acetobacteraceae</taxon>
        <taxon>Gluconobacter</taxon>
    </lineage>
</organism>
<dbReference type="AlphaFoldDB" id="A0A511AZM0"/>
<dbReference type="EMBL" id="BJUZ01000001">
    <property type="protein sequence ID" value="GEK93628.1"/>
    <property type="molecule type" value="Genomic_DNA"/>
</dbReference>
<protein>
    <submittedName>
        <fullName evidence="1">Histidine utilization protein HutD</fullName>
    </submittedName>
</protein>
<evidence type="ECO:0000313" key="2">
    <source>
        <dbReference type="Proteomes" id="UP000321230"/>
    </source>
</evidence>
<reference evidence="1 2" key="1">
    <citation type="submission" date="2019-07" db="EMBL/GenBank/DDBJ databases">
        <title>Whole genome shotgun sequence of Gluconobacter wancherniae NBRC 103581.</title>
        <authorList>
            <person name="Hosoyama A."/>
            <person name="Uohara A."/>
            <person name="Ohji S."/>
            <person name="Ichikawa N."/>
        </authorList>
    </citation>
    <scope>NUCLEOTIDE SEQUENCE [LARGE SCALE GENOMIC DNA]</scope>
    <source>
        <strain evidence="1 2">NBRC 103581</strain>
    </source>
</reference>
<keyword evidence="2" id="KW-1185">Reference proteome</keyword>
<dbReference type="Pfam" id="PF05962">
    <property type="entry name" value="HutD"/>
    <property type="match status" value="1"/>
</dbReference>